<dbReference type="PANTHER" id="PTHR30448:SF0">
    <property type="entry name" value="RNASE ADAPTER PROTEIN RAPZ"/>
    <property type="match status" value="1"/>
</dbReference>
<evidence type="ECO:0000313" key="8">
    <source>
        <dbReference type="EMBL" id="PUE02552.1"/>
    </source>
</evidence>
<keyword evidence="2 4" id="KW-0067">ATP-binding</keyword>
<feature type="domain" description="RapZ-like N-terminal" evidence="6">
    <location>
        <begin position="1"/>
        <end position="157"/>
    </location>
</feature>
<evidence type="ECO:0000256" key="3">
    <source>
        <dbReference type="ARBA" id="ARBA00023134"/>
    </source>
</evidence>
<feature type="binding site" evidence="4">
    <location>
        <begin position="60"/>
        <end position="63"/>
    </location>
    <ligand>
        <name>GTP</name>
        <dbReference type="ChEBI" id="CHEBI:37565"/>
    </ligand>
</feature>
<feature type="domain" description="RapZ C-terminal" evidence="7">
    <location>
        <begin position="166"/>
        <end position="284"/>
    </location>
</feature>
<evidence type="ECO:0000256" key="4">
    <source>
        <dbReference type="HAMAP-Rule" id="MF_00636"/>
    </source>
</evidence>
<dbReference type="PIRSF" id="PIRSF005052">
    <property type="entry name" value="P-loopkin"/>
    <property type="match status" value="1"/>
</dbReference>
<evidence type="ECO:0000313" key="9">
    <source>
        <dbReference type="Proteomes" id="UP000250928"/>
    </source>
</evidence>
<proteinExistence type="inferred from homology"/>
<dbReference type="GO" id="GO:0005525">
    <property type="term" value="F:GTP binding"/>
    <property type="evidence" value="ECO:0007669"/>
    <property type="project" value="UniProtKB-UniRule"/>
</dbReference>
<dbReference type="Gene3D" id="3.40.50.300">
    <property type="entry name" value="P-loop containing nucleotide triphosphate hydrolases"/>
    <property type="match status" value="1"/>
</dbReference>
<dbReference type="InterPro" id="IPR053930">
    <property type="entry name" value="RapZ-like_N"/>
</dbReference>
<accession>A0A657PY97</accession>
<dbReference type="Pfam" id="PF22740">
    <property type="entry name" value="PapZ_C"/>
    <property type="match status" value="1"/>
</dbReference>
<name>A0A657PY97_9GAMM</name>
<dbReference type="Pfam" id="PF03668">
    <property type="entry name" value="RapZ-like_N"/>
    <property type="match status" value="1"/>
</dbReference>
<keyword evidence="1 4" id="KW-0547">Nucleotide-binding</keyword>
<reference evidence="8 9" key="1">
    <citation type="submission" date="2018-01" db="EMBL/GenBank/DDBJ databases">
        <title>Novel co-symbiosis in the lucinid bivalve Phacoides pectinatus.</title>
        <authorList>
            <person name="Lim S.J."/>
            <person name="Davis B.G."/>
            <person name="Gill D.E."/>
            <person name="Engel A.S."/>
            <person name="Anderson L.C."/>
            <person name="Campbell B.J."/>
        </authorList>
    </citation>
    <scope>NUCLEOTIDE SEQUENCE [LARGE SCALE GENOMIC DNA]</scope>
    <source>
        <strain evidence="8">N3_P5</strain>
    </source>
</reference>
<organism evidence="8 9">
    <name type="scientific">Candidatus Sedimenticola endophacoides</name>
    <dbReference type="NCBI Taxonomy" id="2548426"/>
    <lineage>
        <taxon>Bacteria</taxon>
        <taxon>Pseudomonadati</taxon>
        <taxon>Pseudomonadota</taxon>
        <taxon>Gammaproteobacteria</taxon>
        <taxon>Chromatiales</taxon>
        <taxon>Sedimenticolaceae</taxon>
        <taxon>Sedimenticola</taxon>
    </lineage>
</organism>
<dbReference type="NCBIfam" id="NF003828">
    <property type="entry name" value="PRK05416.1"/>
    <property type="match status" value="1"/>
</dbReference>
<dbReference type="InterPro" id="IPR005337">
    <property type="entry name" value="RapZ-like"/>
</dbReference>
<dbReference type="AlphaFoldDB" id="A0A657PY97"/>
<feature type="region of interest" description="Disordered" evidence="5">
    <location>
        <begin position="272"/>
        <end position="293"/>
    </location>
</feature>
<evidence type="ECO:0000259" key="7">
    <source>
        <dbReference type="Pfam" id="PF22740"/>
    </source>
</evidence>
<dbReference type="HAMAP" id="MF_00636">
    <property type="entry name" value="RapZ_like"/>
    <property type="match status" value="1"/>
</dbReference>
<dbReference type="InterPro" id="IPR027417">
    <property type="entry name" value="P-loop_NTPase"/>
</dbReference>
<dbReference type="GO" id="GO:0005524">
    <property type="term" value="F:ATP binding"/>
    <property type="evidence" value="ECO:0007669"/>
    <property type="project" value="UniProtKB-UniRule"/>
</dbReference>
<comment type="caution">
    <text evidence="8">The sequence shown here is derived from an EMBL/GenBank/DDBJ whole genome shotgun (WGS) entry which is preliminary data.</text>
</comment>
<evidence type="ECO:0000256" key="1">
    <source>
        <dbReference type="ARBA" id="ARBA00022741"/>
    </source>
</evidence>
<feature type="compositionally biased region" description="Basic and acidic residues" evidence="5">
    <location>
        <begin position="280"/>
        <end position="293"/>
    </location>
</feature>
<dbReference type="PANTHER" id="PTHR30448">
    <property type="entry name" value="RNASE ADAPTER PROTEIN RAPZ"/>
    <property type="match status" value="1"/>
</dbReference>
<dbReference type="SUPFAM" id="SSF52540">
    <property type="entry name" value="P-loop containing nucleoside triphosphate hydrolases"/>
    <property type="match status" value="1"/>
</dbReference>
<evidence type="ECO:0000259" key="6">
    <source>
        <dbReference type="Pfam" id="PF03668"/>
    </source>
</evidence>
<dbReference type="EMBL" id="PQCO01000178">
    <property type="protein sequence ID" value="PUE02552.1"/>
    <property type="molecule type" value="Genomic_DNA"/>
</dbReference>
<sequence length="293" mass="33006">MKLIIVTGLSGSGKSVALHTLEDLGYYCIDNLPVFLLPAFTQKLQQGDDRRFALSAVGIDARNPSADLSVLTSMLPPLQEYGIRCEVIYLEAQDETLIKRYSETRRRHPLSSDDQSLAEAIGRERELLAPFLSAADLRIDTTGTNQHELRDIIRGRVGARPDGALSLLFQSFGFKHGVPNDADFVYDVRCLPNPHWHKRLRPLTGRDRPVQEFLGGDGRVGLLQQEITTFLENWIPCFEADGRSYLTVAIGCTGGQHRSVYLTEQLAAHFREHGHHSQIRHRELNPLQDTEKR</sequence>
<dbReference type="Proteomes" id="UP000250928">
    <property type="component" value="Unassembled WGS sequence"/>
</dbReference>
<gene>
    <name evidence="8" type="ORF">C3L24_05975</name>
</gene>
<keyword evidence="3 4" id="KW-0342">GTP-binding</keyword>
<evidence type="ECO:0000256" key="2">
    <source>
        <dbReference type="ARBA" id="ARBA00022840"/>
    </source>
</evidence>
<feature type="binding site" evidence="4">
    <location>
        <begin position="8"/>
        <end position="15"/>
    </location>
    <ligand>
        <name>ATP</name>
        <dbReference type="ChEBI" id="CHEBI:30616"/>
    </ligand>
</feature>
<dbReference type="InterPro" id="IPR053931">
    <property type="entry name" value="RapZ_C"/>
</dbReference>
<evidence type="ECO:0000256" key="5">
    <source>
        <dbReference type="SAM" id="MobiDB-lite"/>
    </source>
</evidence>
<protein>
    <submittedName>
        <fullName evidence="8">RNase adapter RapZ</fullName>
    </submittedName>
</protein>